<dbReference type="STRING" id="78915.A0A4P9XU64"/>
<evidence type="ECO:0000313" key="6">
    <source>
        <dbReference type="EMBL" id="RKP09482.1"/>
    </source>
</evidence>
<keyword evidence="7" id="KW-1185">Reference proteome</keyword>
<dbReference type="PANTHER" id="PTHR28511">
    <property type="entry name" value="ENDONUCLEASE V"/>
    <property type="match status" value="1"/>
</dbReference>
<dbReference type="Pfam" id="PF04493">
    <property type="entry name" value="Endonuclease_5"/>
    <property type="match status" value="1"/>
</dbReference>
<evidence type="ECO:0000256" key="4">
    <source>
        <dbReference type="ARBA" id="ARBA00022759"/>
    </source>
</evidence>
<dbReference type="GO" id="GO:0003727">
    <property type="term" value="F:single-stranded RNA binding"/>
    <property type="evidence" value="ECO:0007669"/>
    <property type="project" value="TreeGrafter"/>
</dbReference>
<dbReference type="GO" id="GO:0016891">
    <property type="term" value="F:RNA endonuclease activity producing 5'-phosphomonoesters, hydrolytic mechanism"/>
    <property type="evidence" value="ECO:0007669"/>
    <property type="project" value="TreeGrafter"/>
</dbReference>
<evidence type="ECO:0000256" key="5">
    <source>
        <dbReference type="ARBA" id="ARBA00022801"/>
    </source>
</evidence>
<dbReference type="GO" id="GO:0005730">
    <property type="term" value="C:nucleolus"/>
    <property type="evidence" value="ECO:0007669"/>
    <property type="project" value="TreeGrafter"/>
</dbReference>
<evidence type="ECO:0000256" key="3">
    <source>
        <dbReference type="ARBA" id="ARBA00022722"/>
    </source>
</evidence>
<evidence type="ECO:0000256" key="2">
    <source>
        <dbReference type="ARBA" id="ARBA00022490"/>
    </source>
</evidence>
<keyword evidence="2" id="KW-0963">Cytoplasm</keyword>
<dbReference type="PANTHER" id="PTHR28511:SF1">
    <property type="entry name" value="ENDONUCLEASE V"/>
    <property type="match status" value="1"/>
</dbReference>
<dbReference type="OrthoDB" id="20018at2759"/>
<evidence type="ECO:0000313" key="7">
    <source>
        <dbReference type="Proteomes" id="UP000271241"/>
    </source>
</evidence>
<proteinExistence type="inferred from homology"/>
<dbReference type="CDD" id="cd06559">
    <property type="entry name" value="Endonuclease_V"/>
    <property type="match status" value="1"/>
</dbReference>
<name>A0A4P9XU64_9FUNG</name>
<sequence length="266" mass="29219">MSLEPADDTLLEAWKSEQLCLKARHIEQDQVDFSVLVDATADGAAQADICGLERVAGVDLSFYEDDDRHAVAALVVLSFPDMAVLYQDFTRVELHHPYKAGFLAFREAPPLLSLLQKLKIQAPELWPQILLVDGNGTLHPRRFGLACHLGVLADLPTIGIGKNFLQIRDEGDQLTMETVKRTARASLQRGGQWFALTGSSGAVYGAAVRSLDSTQNPIFVSTGHRIALASAVAVALRCCRYRVPEPVRQADQLSRAYIRQTRVAAK</sequence>
<dbReference type="GO" id="GO:0006281">
    <property type="term" value="P:DNA repair"/>
    <property type="evidence" value="ECO:0007669"/>
    <property type="project" value="InterPro"/>
</dbReference>
<evidence type="ECO:0000256" key="1">
    <source>
        <dbReference type="ARBA" id="ARBA00004496"/>
    </source>
</evidence>
<dbReference type="InterPro" id="IPR007581">
    <property type="entry name" value="Endonuclease-V"/>
</dbReference>
<keyword evidence="5" id="KW-0378">Hydrolase</keyword>
<keyword evidence="4 6" id="KW-0255">Endonuclease</keyword>
<dbReference type="AlphaFoldDB" id="A0A4P9XU64"/>
<reference evidence="7" key="1">
    <citation type="journal article" date="2018" name="Nat. Microbiol.">
        <title>Leveraging single-cell genomics to expand the fungal tree of life.</title>
        <authorList>
            <person name="Ahrendt S.R."/>
            <person name="Quandt C.A."/>
            <person name="Ciobanu D."/>
            <person name="Clum A."/>
            <person name="Salamov A."/>
            <person name="Andreopoulos B."/>
            <person name="Cheng J.F."/>
            <person name="Woyke T."/>
            <person name="Pelin A."/>
            <person name="Henrissat B."/>
            <person name="Reynolds N.K."/>
            <person name="Benny G.L."/>
            <person name="Smith M.E."/>
            <person name="James T.Y."/>
            <person name="Grigoriev I.V."/>
        </authorList>
    </citation>
    <scope>NUCLEOTIDE SEQUENCE [LARGE SCALE GENOMIC DNA]</scope>
    <source>
        <strain evidence="7">RSA 1356</strain>
    </source>
</reference>
<comment type="subcellular location">
    <subcellularLocation>
        <location evidence="1">Cytoplasm</location>
    </subcellularLocation>
</comment>
<protein>
    <submittedName>
        <fullName evidence="6">Endonuclease V-domain-containing protein</fullName>
    </submittedName>
</protein>
<dbReference type="Proteomes" id="UP000271241">
    <property type="component" value="Unassembled WGS sequence"/>
</dbReference>
<organism evidence="6 7">
    <name type="scientific">Thamnocephalis sphaerospora</name>
    <dbReference type="NCBI Taxonomy" id="78915"/>
    <lineage>
        <taxon>Eukaryota</taxon>
        <taxon>Fungi</taxon>
        <taxon>Fungi incertae sedis</taxon>
        <taxon>Zoopagomycota</taxon>
        <taxon>Zoopagomycotina</taxon>
        <taxon>Zoopagomycetes</taxon>
        <taxon>Zoopagales</taxon>
        <taxon>Sigmoideomycetaceae</taxon>
        <taxon>Thamnocephalis</taxon>
    </lineage>
</organism>
<keyword evidence="3" id="KW-0540">Nuclease</keyword>
<gene>
    <name evidence="6" type="ORF">THASP1DRAFT_28733</name>
</gene>
<dbReference type="Gene3D" id="3.30.2170.10">
    <property type="entry name" value="archaeoglobus fulgidus dsm 4304 superfamily"/>
    <property type="match status" value="1"/>
</dbReference>
<dbReference type="GO" id="GO:0005737">
    <property type="term" value="C:cytoplasm"/>
    <property type="evidence" value="ECO:0007669"/>
    <property type="project" value="UniProtKB-SubCell"/>
</dbReference>
<dbReference type="EMBL" id="KZ992511">
    <property type="protein sequence ID" value="RKP09482.1"/>
    <property type="molecule type" value="Genomic_DNA"/>
</dbReference>
<accession>A0A4P9XU64</accession>
<dbReference type="HAMAP" id="MF_00801">
    <property type="entry name" value="Endonuclease_5"/>
    <property type="match status" value="1"/>
</dbReference>